<dbReference type="EMBL" id="FLQV01000675">
    <property type="protein sequence ID" value="SBS97227.1"/>
    <property type="molecule type" value="Genomic_DNA"/>
</dbReference>
<keyword evidence="4" id="KW-0963">Cytoplasm</keyword>
<evidence type="ECO:0000313" key="11">
    <source>
        <dbReference type="Proteomes" id="UP000078546"/>
    </source>
</evidence>
<dbReference type="InterPro" id="IPR037692">
    <property type="entry name" value="CEP70"/>
</dbReference>
<proteinExistence type="predicted"/>
<evidence type="ECO:0000256" key="2">
    <source>
        <dbReference type="ARBA" id="ARBA00011832"/>
    </source>
</evidence>
<protein>
    <recommendedName>
        <fullName evidence="3">Centrosomal protein of 70 kDa</fullName>
    </recommendedName>
</protein>
<keyword evidence="5" id="KW-0802">TPR repeat</keyword>
<evidence type="ECO:0000256" key="1">
    <source>
        <dbReference type="ARBA" id="ARBA00004300"/>
    </source>
</evidence>
<comment type="subunit">
    <text evidence="2">Directly interacts with tubulin-gamma; this interaction determines centrosomal localization.</text>
</comment>
<organism evidence="10 11">
    <name type="scientific">Plasmodium ovale curtisi</name>
    <dbReference type="NCBI Taxonomy" id="864141"/>
    <lineage>
        <taxon>Eukaryota</taxon>
        <taxon>Sar</taxon>
        <taxon>Alveolata</taxon>
        <taxon>Apicomplexa</taxon>
        <taxon>Aconoidasida</taxon>
        <taxon>Haemosporida</taxon>
        <taxon>Plasmodiidae</taxon>
        <taxon>Plasmodium</taxon>
        <taxon>Plasmodium (Plasmodium)</taxon>
    </lineage>
</organism>
<accession>A0A1A8WZA6</accession>
<evidence type="ECO:0000256" key="3">
    <source>
        <dbReference type="ARBA" id="ARBA00018408"/>
    </source>
</evidence>
<evidence type="ECO:0000256" key="8">
    <source>
        <dbReference type="ARBA" id="ARBA00025273"/>
    </source>
</evidence>
<keyword evidence="6 9" id="KW-0175">Coiled coil</keyword>
<dbReference type="PANTHER" id="PTHR14594">
    <property type="entry name" value="CENTROSOMAL PROTEIN OF 70 KDA"/>
    <property type="match status" value="1"/>
</dbReference>
<evidence type="ECO:0000256" key="6">
    <source>
        <dbReference type="ARBA" id="ARBA00023054"/>
    </source>
</evidence>
<keyword evidence="7" id="KW-0206">Cytoskeleton</keyword>
<comment type="subcellular location">
    <subcellularLocation>
        <location evidence="1">Cytoplasm</location>
        <location evidence="1">Cytoskeleton</location>
        <location evidence="1">Microtubule organizing center</location>
        <location evidence="1">Centrosome</location>
    </subcellularLocation>
</comment>
<evidence type="ECO:0000256" key="5">
    <source>
        <dbReference type="ARBA" id="ARBA00022803"/>
    </source>
</evidence>
<dbReference type="GO" id="GO:0043015">
    <property type="term" value="F:gamma-tubulin binding"/>
    <property type="evidence" value="ECO:0007669"/>
    <property type="project" value="InterPro"/>
</dbReference>
<feature type="coiled-coil region" evidence="9">
    <location>
        <begin position="161"/>
        <end position="215"/>
    </location>
</feature>
<sequence length="705" mass="82516">NIYKNKIKKLNNKLEYKNNEIEKLKKQYVFILEDIDNCKKEANNIVKNILNKKNNNLIDKQCFEISKYYEIEINTLKKEINVFRDLVKKEAKEKILLNRKICELEKQTNHNMLNQIGQINSEYDEIKMEEKKKIIKVNQGICNDIIPGCNKIDARNSHDEVISYKEMYERLVNEMRKIKRDFDHQRELYDKKIEQMEQNQEIQNMRNQLNASEKIVQVYQHIFRENVNYIKTDNIQKNDFSEHMDEQNRSKENNQSYICSIGYKSLKSSNNMNGVFNSKKNNYEDLDKSGSLFLQSDSHKTNSPSDCYYMDDSNREMVCRKNDTISNTPIFNIPFVAGNSEMHTAMNKIPCDRYLSSFVRMYVENIPLDDSSDFLKTNINELKKKKEKIKNSDQPLSPENTKIVYNDLLNYEKMELINIFVNICNDLKTDSVFCIVQFVKFLSFIVYEQFPHFTSFYHDVASLTTGEASSRATAEVEGVTASSAASAASAAAAAFDSAKFGECVNIIKKWKNHYIHGQKFYLFRRNVLLIFQADLKDVRKNEVEKKCLDLMKSMYQRNLEMSKYSNDSLEKAEYIINKHSKEIISKVIKTYMNLYSIEKINKIIPHMNSMHSKLKTQSYFIRSISTCLNLNKTDNFQEIGSKIKELTTTQGISDKLKNRINIDEIDEYLAAYTIMGTLKKYLNITHTKDLLPSISKIIQKSRLST</sequence>
<name>A0A1A8WZA6_PLAOA</name>
<comment type="function">
    <text evidence="8">Plays a role in the organization of both preexisting and nascent microtubules in interphase cells. During mitosis, required for the organization and orientation of the mitotic spindle.</text>
</comment>
<evidence type="ECO:0000256" key="4">
    <source>
        <dbReference type="ARBA" id="ARBA00022490"/>
    </source>
</evidence>
<dbReference type="PANTHER" id="PTHR14594:SF1">
    <property type="entry name" value="CENTROSOMAL PROTEIN OF 70 KDA"/>
    <property type="match status" value="1"/>
</dbReference>
<feature type="non-terminal residue" evidence="10">
    <location>
        <position position="1"/>
    </location>
</feature>
<reference evidence="11" key="1">
    <citation type="submission" date="2016-05" db="EMBL/GenBank/DDBJ databases">
        <authorList>
            <person name="Naeem Raeece"/>
        </authorList>
    </citation>
    <scope>NUCLEOTIDE SEQUENCE [LARGE SCALE GENOMIC DNA]</scope>
</reference>
<dbReference type="AlphaFoldDB" id="A0A1A8WZA6"/>
<dbReference type="GO" id="GO:0005813">
    <property type="term" value="C:centrosome"/>
    <property type="evidence" value="ECO:0007669"/>
    <property type="project" value="UniProtKB-SubCell"/>
</dbReference>
<dbReference type="GO" id="GO:0060271">
    <property type="term" value="P:cilium assembly"/>
    <property type="evidence" value="ECO:0007669"/>
    <property type="project" value="InterPro"/>
</dbReference>
<gene>
    <name evidence="10" type="ORF">POVCU1_036490</name>
</gene>
<evidence type="ECO:0000256" key="9">
    <source>
        <dbReference type="SAM" id="Coils"/>
    </source>
</evidence>
<feature type="coiled-coil region" evidence="9">
    <location>
        <begin position="4"/>
        <end position="41"/>
    </location>
</feature>
<dbReference type="Proteomes" id="UP000078546">
    <property type="component" value="Unassembled WGS sequence"/>
</dbReference>
<dbReference type="GO" id="GO:0070507">
    <property type="term" value="P:regulation of microtubule cytoskeleton organization"/>
    <property type="evidence" value="ECO:0007669"/>
    <property type="project" value="InterPro"/>
</dbReference>
<evidence type="ECO:0000313" key="10">
    <source>
        <dbReference type="EMBL" id="SBS97227.1"/>
    </source>
</evidence>
<evidence type="ECO:0000256" key="7">
    <source>
        <dbReference type="ARBA" id="ARBA00023212"/>
    </source>
</evidence>